<dbReference type="PANTHER" id="PTHR42815">
    <property type="entry name" value="FAD-BINDING, PUTATIVE (AFU_ORTHOLOGUE AFUA_6G07600)-RELATED"/>
    <property type="match status" value="1"/>
</dbReference>
<dbReference type="InterPro" id="IPR011576">
    <property type="entry name" value="Pyridox_Oxase_N"/>
</dbReference>
<dbReference type="Pfam" id="PF01243">
    <property type="entry name" value="PNPOx_N"/>
    <property type="match status" value="1"/>
</dbReference>
<dbReference type="SUPFAM" id="SSF50475">
    <property type="entry name" value="FMN-binding split barrel"/>
    <property type="match status" value="1"/>
</dbReference>
<name>A0A5N5V6A6_MYCPH</name>
<proteinExistence type="predicted"/>
<evidence type="ECO:0000259" key="1">
    <source>
        <dbReference type="Pfam" id="PF01243"/>
    </source>
</evidence>
<evidence type="ECO:0000313" key="3">
    <source>
        <dbReference type="Proteomes" id="UP000325690"/>
    </source>
</evidence>
<sequence length="279" mass="29163">MTGFHEGELAVQTRAGVREQAARLGRGMLAAPDLNGSIGAFLAARQFAVVSARDDDGRLWTSPLHAEPGFLDGRDRTLRVAARPAPGDPLHSLTAGRPVGMLAIDFANRRRVRVNGTVSDADSGALVIDVDQAYGNCPRFIQPRDLSPAPPSAAPDFTRAATLDAEQAAVIAAADTLFLGTAHPTRGADASHRGGPPGFIDVTANTLSWPDYPGNNMFNSLGNLAVDPAAAVLVVDFTTGTTVQVSGTGAIEWSGTDRRVALTVEAVVGSHRPDLRAVQ</sequence>
<dbReference type="GeneID" id="74304471"/>
<dbReference type="InterPro" id="IPR012349">
    <property type="entry name" value="Split_barrel_FMN-bd"/>
</dbReference>
<protein>
    <submittedName>
        <fullName evidence="2">Pyridoxamine 5'-phosphate oxidase</fullName>
    </submittedName>
</protein>
<gene>
    <name evidence="2" type="ORF">MPHL21000_12255</name>
</gene>
<dbReference type="Gene3D" id="2.30.110.10">
    <property type="entry name" value="Electron Transport, Fmn-binding Protein, Chain A"/>
    <property type="match status" value="2"/>
</dbReference>
<dbReference type="AlphaFoldDB" id="A0A5N5V6A6"/>
<comment type="caution">
    <text evidence="2">The sequence shown here is derived from an EMBL/GenBank/DDBJ whole genome shotgun (WGS) entry which is preliminary data.</text>
</comment>
<reference evidence="2 3" key="1">
    <citation type="submission" date="2012-10" db="EMBL/GenBank/DDBJ databases">
        <title>The draft sequence of the Mycobacterium pheli genome.</title>
        <authorList>
            <person name="Pettersson B.M.F."/>
            <person name="Das S."/>
            <person name="Dasgupta S."/>
            <person name="Bhattacharya A."/>
            <person name="Kirsebom L.A."/>
        </authorList>
    </citation>
    <scope>NUCLEOTIDE SEQUENCE [LARGE SCALE GENOMIC DNA]</scope>
    <source>
        <strain evidence="2 3">CCUG 21000</strain>
    </source>
</reference>
<feature type="domain" description="Pyridoxamine 5'-phosphate oxidase N-terminal" evidence="1">
    <location>
        <begin position="163"/>
        <end position="253"/>
    </location>
</feature>
<dbReference type="Proteomes" id="UP000325690">
    <property type="component" value="Unassembled WGS sequence"/>
</dbReference>
<keyword evidence="3" id="KW-1185">Reference proteome</keyword>
<dbReference type="RefSeq" id="WP_061482432.1">
    <property type="nucleotide sequence ID" value="NZ_ANBO01000011.1"/>
</dbReference>
<accession>A0A5N5V6A6</accession>
<organism evidence="2 3">
    <name type="scientific">Mycolicibacterium phlei DSM 43239 = CCUG 21000</name>
    <dbReference type="NCBI Taxonomy" id="1226750"/>
    <lineage>
        <taxon>Bacteria</taxon>
        <taxon>Bacillati</taxon>
        <taxon>Actinomycetota</taxon>
        <taxon>Actinomycetes</taxon>
        <taxon>Mycobacteriales</taxon>
        <taxon>Mycobacteriaceae</taxon>
        <taxon>Mycolicibacterium</taxon>
    </lineage>
</organism>
<dbReference type="EMBL" id="ANBP01000014">
    <property type="protein sequence ID" value="KAB7756029.1"/>
    <property type="molecule type" value="Genomic_DNA"/>
</dbReference>
<evidence type="ECO:0000313" key="2">
    <source>
        <dbReference type="EMBL" id="KAB7756029.1"/>
    </source>
</evidence>
<dbReference type="PANTHER" id="PTHR42815:SF2">
    <property type="entry name" value="FAD-BINDING, PUTATIVE (AFU_ORTHOLOGUE AFUA_6G07600)-RELATED"/>
    <property type="match status" value="1"/>
</dbReference>